<gene>
    <name evidence="3" type="ORF">QYM36_001542</name>
</gene>
<sequence>MSIIFRGLAIAIPVSCAAISLWWAVKKYRQPETKERPGQEKEERNSQSSTRSETAIKTETSKEKVIPVKDVSDEREGESISHSGMKSTVELSSEELKKKEDREKPQKAAEKEERPSSQSGTVTQASKKGEHDIKRGQDLCKTIETSQVKKDEDEIEENVSEDSNTFAPSNPNKEKVKRVRTPKRKHKSKKKLCR</sequence>
<keyword evidence="2" id="KW-1133">Transmembrane helix</keyword>
<keyword evidence="2" id="KW-0812">Transmembrane</keyword>
<reference evidence="3" key="1">
    <citation type="submission" date="2023-07" db="EMBL/GenBank/DDBJ databases">
        <title>Chromosome-level genome assembly of Artemia franciscana.</title>
        <authorList>
            <person name="Jo E."/>
        </authorList>
    </citation>
    <scope>NUCLEOTIDE SEQUENCE</scope>
    <source>
        <tissue evidence="3">Whole body</tissue>
    </source>
</reference>
<accession>A0AA88IQZ4</accession>
<protein>
    <submittedName>
        <fullName evidence="3">Uncharacterized protein</fullName>
    </submittedName>
</protein>
<comment type="caution">
    <text evidence="3">The sequence shown here is derived from an EMBL/GenBank/DDBJ whole genome shotgun (WGS) entry which is preliminary data.</text>
</comment>
<feature type="compositionally biased region" description="Basic and acidic residues" evidence="1">
    <location>
        <begin position="127"/>
        <end position="138"/>
    </location>
</feature>
<evidence type="ECO:0000313" key="3">
    <source>
        <dbReference type="EMBL" id="KAK2725117.1"/>
    </source>
</evidence>
<feature type="compositionally biased region" description="Polar residues" evidence="1">
    <location>
        <begin position="161"/>
        <end position="171"/>
    </location>
</feature>
<proteinExistence type="predicted"/>
<feature type="transmembrane region" description="Helical" evidence="2">
    <location>
        <begin position="6"/>
        <end position="25"/>
    </location>
</feature>
<evidence type="ECO:0000256" key="1">
    <source>
        <dbReference type="SAM" id="MobiDB-lite"/>
    </source>
</evidence>
<keyword evidence="4" id="KW-1185">Reference proteome</keyword>
<dbReference type="AlphaFoldDB" id="A0AA88IQZ4"/>
<evidence type="ECO:0000256" key="2">
    <source>
        <dbReference type="SAM" id="Phobius"/>
    </source>
</evidence>
<keyword evidence="2" id="KW-0472">Membrane</keyword>
<name>A0AA88IQZ4_ARTSF</name>
<feature type="compositionally biased region" description="Basic and acidic residues" evidence="1">
    <location>
        <begin position="29"/>
        <end position="45"/>
    </location>
</feature>
<feature type="compositionally biased region" description="Basic and acidic residues" evidence="1">
    <location>
        <begin position="94"/>
        <end position="115"/>
    </location>
</feature>
<organism evidence="3 4">
    <name type="scientific">Artemia franciscana</name>
    <name type="common">Brine shrimp</name>
    <name type="synonym">Artemia sanfranciscana</name>
    <dbReference type="NCBI Taxonomy" id="6661"/>
    <lineage>
        <taxon>Eukaryota</taxon>
        <taxon>Metazoa</taxon>
        <taxon>Ecdysozoa</taxon>
        <taxon>Arthropoda</taxon>
        <taxon>Crustacea</taxon>
        <taxon>Branchiopoda</taxon>
        <taxon>Anostraca</taxon>
        <taxon>Artemiidae</taxon>
        <taxon>Artemia</taxon>
    </lineage>
</organism>
<evidence type="ECO:0000313" key="4">
    <source>
        <dbReference type="Proteomes" id="UP001187531"/>
    </source>
</evidence>
<feature type="compositionally biased region" description="Polar residues" evidence="1">
    <location>
        <begin position="116"/>
        <end position="126"/>
    </location>
</feature>
<dbReference type="EMBL" id="JAVRJZ010000003">
    <property type="protein sequence ID" value="KAK2725117.1"/>
    <property type="molecule type" value="Genomic_DNA"/>
</dbReference>
<feature type="compositionally biased region" description="Basic and acidic residues" evidence="1">
    <location>
        <begin position="54"/>
        <end position="79"/>
    </location>
</feature>
<dbReference type="Proteomes" id="UP001187531">
    <property type="component" value="Unassembled WGS sequence"/>
</dbReference>
<feature type="compositionally biased region" description="Basic residues" evidence="1">
    <location>
        <begin position="175"/>
        <end position="194"/>
    </location>
</feature>
<feature type="region of interest" description="Disordered" evidence="1">
    <location>
        <begin position="29"/>
        <end position="194"/>
    </location>
</feature>